<comment type="caution">
    <text evidence="10">The sequence shown here is derived from an EMBL/GenBank/DDBJ whole genome shotgun (WGS) entry which is preliminary data.</text>
</comment>
<dbReference type="Proteomes" id="UP000034172">
    <property type="component" value="Unassembled WGS sequence"/>
</dbReference>
<protein>
    <recommendedName>
        <fullName evidence="6 7">Peptidyl-tRNA hydrolase</fullName>
        <shortName evidence="7">Pth</shortName>
        <ecNumber evidence="1 7">3.1.1.29</ecNumber>
    </recommendedName>
</protein>
<feature type="site" description="Stabilizes the basic form of H active site to accept a proton" evidence="7">
    <location>
        <position position="86"/>
    </location>
</feature>
<sequence>MKLIVGLGNPGNEYSDTRHNAGYAFVDRFTEGAKFSLESKFESLIYRDKEVLFIKPQTFMNESGRAVRKVMDYYKLSENNLILVHDDLDLKLGEYKIQKGVGPKVHNGVSSVEASLPSKDFLRVRIGVDNRDKNIYSGSGADYVLSKFGKEEREVLDDILEEAADELLVALGLDGE</sequence>
<dbReference type="PANTHER" id="PTHR17224:SF1">
    <property type="entry name" value="PEPTIDYL-TRNA HYDROLASE"/>
    <property type="match status" value="1"/>
</dbReference>
<dbReference type="Pfam" id="PF01195">
    <property type="entry name" value="Pept_tRNA_hydro"/>
    <property type="match status" value="1"/>
</dbReference>
<evidence type="ECO:0000256" key="5">
    <source>
        <dbReference type="ARBA" id="ARBA00038063"/>
    </source>
</evidence>
<dbReference type="EC" id="3.1.1.29" evidence="1 7"/>
<dbReference type="AlphaFoldDB" id="A0A0G1HQH7"/>
<comment type="function">
    <text evidence="7">Hydrolyzes ribosome-free peptidyl-tRNAs (with 1 or more amino acids incorporated), which drop off the ribosome during protein synthesis, or as a result of ribosome stalling.</text>
</comment>
<dbReference type="Gene3D" id="3.40.50.1470">
    <property type="entry name" value="Peptidyl-tRNA hydrolase"/>
    <property type="match status" value="1"/>
</dbReference>
<comment type="similarity">
    <text evidence="5 7 9">Belongs to the PTH family.</text>
</comment>
<accession>A0A0G1HQH7</accession>
<gene>
    <name evidence="7" type="primary">pth</name>
    <name evidence="10" type="ORF">UW41_C0015G0020</name>
</gene>
<keyword evidence="2 7" id="KW-0820">tRNA-binding</keyword>
<dbReference type="STRING" id="1618392.UW41_C0015G0020"/>
<keyword evidence="7" id="KW-0963">Cytoplasm</keyword>
<dbReference type="PANTHER" id="PTHR17224">
    <property type="entry name" value="PEPTIDYL-TRNA HYDROLASE"/>
    <property type="match status" value="1"/>
</dbReference>
<dbReference type="PROSITE" id="PS01195">
    <property type="entry name" value="PEPT_TRNA_HYDROL_1"/>
    <property type="match status" value="1"/>
</dbReference>
<evidence type="ECO:0000256" key="3">
    <source>
        <dbReference type="ARBA" id="ARBA00022801"/>
    </source>
</evidence>
<dbReference type="SUPFAM" id="SSF53178">
    <property type="entry name" value="Peptidyl-tRNA hydrolase-like"/>
    <property type="match status" value="1"/>
</dbReference>
<dbReference type="EMBL" id="LCIE01000015">
    <property type="protein sequence ID" value="KKT48933.1"/>
    <property type="molecule type" value="Genomic_DNA"/>
</dbReference>
<comment type="subunit">
    <text evidence="7">Monomer.</text>
</comment>
<feature type="site" description="Discriminates between blocked and unblocked aminoacyl-tRNA" evidence="7">
    <location>
        <position position="9"/>
    </location>
</feature>
<evidence type="ECO:0000256" key="9">
    <source>
        <dbReference type="RuleBase" id="RU004320"/>
    </source>
</evidence>
<dbReference type="CDD" id="cd00462">
    <property type="entry name" value="PTH"/>
    <property type="match status" value="1"/>
</dbReference>
<dbReference type="HAMAP" id="MF_00083">
    <property type="entry name" value="Pept_tRNA_hydro_bact"/>
    <property type="match status" value="1"/>
</dbReference>
<evidence type="ECO:0000313" key="11">
    <source>
        <dbReference type="Proteomes" id="UP000034172"/>
    </source>
</evidence>
<feature type="binding site" evidence="7">
    <location>
        <position position="14"/>
    </location>
    <ligand>
        <name>tRNA</name>
        <dbReference type="ChEBI" id="CHEBI:17843"/>
    </ligand>
</feature>
<keyword evidence="3 7" id="KW-0378">Hydrolase</keyword>
<organism evidence="10 11">
    <name type="scientific">Candidatus Collierbacteria bacterium GW2011_GWC2_44_18</name>
    <dbReference type="NCBI Taxonomy" id="1618392"/>
    <lineage>
        <taxon>Bacteria</taxon>
        <taxon>Candidatus Collieribacteriota</taxon>
    </lineage>
</organism>
<feature type="binding site" evidence="7">
    <location>
        <position position="107"/>
    </location>
    <ligand>
        <name>tRNA</name>
        <dbReference type="ChEBI" id="CHEBI:17843"/>
    </ligand>
</feature>
<name>A0A0G1HQH7_9BACT</name>
<evidence type="ECO:0000256" key="1">
    <source>
        <dbReference type="ARBA" id="ARBA00013260"/>
    </source>
</evidence>
<dbReference type="GO" id="GO:0072344">
    <property type="term" value="P:rescue of stalled ribosome"/>
    <property type="evidence" value="ECO:0007669"/>
    <property type="project" value="UniProtKB-UniRule"/>
</dbReference>
<evidence type="ECO:0000256" key="6">
    <source>
        <dbReference type="ARBA" id="ARBA00050038"/>
    </source>
</evidence>
<feature type="binding site" evidence="7">
    <location>
        <position position="61"/>
    </location>
    <ligand>
        <name>tRNA</name>
        <dbReference type="ChEBI" id="CHEBI:17843"/>
    </ligand>
</feature>
<comment type="function">
    <text evidence="7">Catalyzes the release of premature peptidyl moieties from peptidyl-tRNA molecules trapped in stalled 50S ribosomal subunits, and thus maintains levels of free tRNAs and 50S ribosomes.</text>
</comment>
<dbReference type="PATRIC" id="fig|1618392.3.peg.658"/>
<dbReference type="GO" id="GO:0004045">
    <property type="term" value="F:peptidyl-tRNA hydrolase activity"/>
    <property type="evidence" value="ECO:0007669"/>
    <property type="project" value="UniProtKB-UniRule"/>
</dbReference>
<dbReference type="GO" id="GO:0000049">
    <property type="term" value="F:tRNA binding"/>
    <property type="evidence" value="ECO:0007669"/>
    <property type="project" value="UniProtKB-UniRule"/>
</dbReference>
<dbReference type="GO" id="GO:0005737">
    <property type="term" value="C:cytoplasm"/>
    <property type="evidence" value="ECO:0007669"/>
    <property type="project" value="UniProtKB-SubCell"/>
</dbReference>
<dbReference type="InterPro" id="IPR001328">
    <property type="entry name" value="Pept_tRNA_hydro"/>
</dbReference>
<dbReference type="NCBIfam" id="TIGR00447">
    <property type="entry name" value="pth"/>
    <property type="match status" value="1"/>
</dbReference>
<evidence type="ECO:0000313" key="10">
    <source>
        <dbReference type="EMBL" id="KKT48933.1"/>
    </source>
</evidence>
<reference evidence="10 11" key="1">
    <citation type="journal article" date="2015" name="Nature">
        <title>rRNA introns, odd ribosomes, and small enigmatic genomes across a large radiation of phyla.</title>
        <authorList>
            <person name="Brown C.T."/>
            <person name="Hug L.A."/>
            <person name="Thomas B.C."/>
            <person name="Sharon I."/>
            <person name="Castelle C.J."/>
            <person name="Singh A."/>
            <person name="Wilkins M.J."/>
            <person name="Williams K.H."/>
            <person name="Banfield J.F."/>
        </authorList>
    </citation>
    <scope>NUCLEOTIDE SEQUENCE [LARGE SCALE GENOMIC DNA]</scope>
</reference>
<proteinExistence type="inferred from homology"/>
<evidence type="ECO:0000256" key="7">
    <source>
        <dbReference type="HAMAP-Rule" id="MF_00083"/>
    </source>
</evidence>
<evidence type="ECO:0000256" key="8">
    <source>
        <dbReference type="RuleBase" id="RU000673"/>
    </source>
</evidence>
<evidence type="ECO:0000256" key="2">
    <source>
        <dbReference type="ARBA" id="ARBA00022555"/>
    </source>
</evidence>
<comment type="subcellular location">
    <subcellularLocation>
        <location evidence="7">Cytoplasm</location>
    </subcellularLocation>
</comment>
<dbReference type="GO" id="GO:0006515">
    <property type="term" value="P:protein quality control for misfolded or incompletely synthesized proteins"/>
    <property type="evidence" value="ECO:0007669"/>
    <property type="project" value="UniProtKB-UniRule"/>
</dbReference>
<feature type="binding site" evidence="7">
    <location>
        <position position="59"/>
    </location>
    <ligand>
        <name>tRNA</name>
        <dbReference type="ChEBI" id="CHEBI:17843"/>
    </ligand>
</feature>
<feature type="active site" description="Proton acceptor" evidence="7">
    <location>
        <position position="19"/>
    </location>
</feature>
<comment type="catalytic activity">
    <reaction evidence="7 8">
        <text>an N-acyl-L-alpha-aminoacyl-tRNA + H2O = an N-acyl-L-amino acid + a tRNA + H(+)</text>
        <dbReference type="Rhea" id="RHEA:54448"/>
        <dbReference type="Rhea" id="RHEA-COMP:10123"/>
        <dbReference type="Rhea" id="RHEA-COMP:13883"/>
        <dbReference type="ChEBI" id="CHEBI:15377"/>
        <dbReference type="ChEBI" id="CHEBI:15378"/>
        <dbReference type="ChEBI" id="CHEBI:59874"/>
        <dbReference type="ChEBI" id="CHEBI:78442"/>
        <dbReference type="ChEBI" id="CHEBI:138191"/>
        <dbReference type="EC" id="3.1.1.29"/>
    </reaction>
</comment>
<keyword evidence="4 7" id="KW-0694">RNA-binding</keyword>
<evidence type="ECO:0000256" key="4">
    <source>
        <dbReference type="ARBA" id="ARBA00022884"/>
    </source>
</evidence>
<dbReference type="InterPro" id="IPR036416">
    <property type="entry name" value="Pept_tRNA_hydro_sf"/>
</dbReference>
<dbReference type="InterPro" id="IPR018171">
    <property type="entry name" value="Pept_tRNA_hydro_CS"/>
</dbReference>